<evidence type="ECO:0000313" key="9">
    <source>
        <dbReference type="Proteomes" id="UP000528322"/>
    </source>
</evidence>
<dbReference type="InterPro" id="IPR027291">
    <property type="entry name" value="Glyco_hydro_38_N_sf"/>
</dbReference>
<dbReference type="InterPro" id="IPR011330">
    <property type="entry name" value="Glyco_hydro/deAcase_b/a-brl"/>
</dbReference>
<dbReference type="PANTHER" id="PTHR41695:SF1">
    <property type="entry name" value="1,4-ALPHA-GLUCAN BRANCHING ENZYME TK1436"/>
    <property type="match status" value="1"/>
</dbReference>
<evidence type="ECO:0000313" key="8">
    <source>
        <dbReference type="EMBL" id="MBB5022608.1"/>
    </source>
</evidence>
<feature type="binding site" evidence="4">
    <location>
        <position position="470"/>
    </location>
    <ligand>
        <name>substrate</name>
    </ligand>
</feature>
<comment type="caution">
    <text evidence="8">The sequence shown here is derived from an EMBL/GenBank/DDBJ whole genome shotgun (WGS) entry which is preliminary data.</text>
</comment>
<comment type="similarity">
    <text evidence="1 5">Belongs to the glycosyl hydrolase 57 family.</text>
</comment>
<dbReference type="GO" id="GO:0030979">
    <property type="term" value="P:alpha-glucan biosynthetic process"/>
    <property type="evidence" value="ECO:0007669"/>
    <property type="project" value="InterPro"/>
</dbReference>
<feature type="domain" description="1,4-alpha-glucan branching enzyme C-terminal" evidence="7">
    <location>
        <begin position="431"/>
        <end position="532"/>
    </location>
</feature>
<dbReference type="SUPFAM" id="SSF88713">
    <property type="entry name" value="Glycoside hydrolase/deacetylase"/>
    <property type="match status" value="1"/>
</dbReference>
<dbReference type="Gene3D" id="1.20.1430.10">
    <property type="entry name" value="Families 57/38 glycoside transferase, middle domain"/>
    <property type="match status" value="1"/>
</dbReference>
<dbReference type="Gene3D" id="3.20.110.10">
    <property type="entry name" value="Glycoside hydrolase 38, N terminal domain"/>
    <property type="match status" value="1"/>
</dbReference>
<feature type="binding site" evidence="4">
    <location>
        <position position="263"/>
    </location>
    <ligand>
        <name>substrate</name>
    </ligand>
</feature>
<protein>
    <submittedName>
        <fullName evidence="8">1,4-alpha-glucan branching enzyme</fullName>
        <ecNumber evidence="8">2.4.1.18</ecNumber>
    </submittedName>
</protein>
<evidence type="ECO:0000256" key="3">
    <source>
        <dbReference type="PIRSR" id="PIRSR640042-1"/>
    </source>
</evidence>
<accession>A0A7W8DHS7</accession>
<dbReference type="SUPFAM" id="SSF88688">
    <property type="entry name" value="Families 57/38 glycoside transferase middle domain"/>
    <property type="match status" value="1"/>
</dbReference>
<dbReference type="InterPro" id="IPR004300">
    <property type="entry name" value="Glyco_hydro_57_N"/>
</dbReference>
<dbReference type="InterPro" id="IPR037090">
    <property type="entry name" value="57_glycoside_trans_central"/>
</dbReference>
<evidence type="ECO:0000256" key="4">
    <source>
        <dbReference type="PIRSR" id="PIRSR640042-2"/>
    </source>
</evidence>
<dbReference type="InterPro" id="IPR015293">
    <property type="entry name" value="BE_C"/>
</dbReference>
<dbReference type="PANTHER" id="PTHR41695">
    <property type="entry name" value="1,4-ALPHA-GLUCAN BRANCHING ENZYME RV3031-RELATED"/>
    <property type="match status" value="1"/>
</dbReference>
<keyword evidence="2 5" id="KW-0119">Carbohydrate metabolism</keyword>
<dbReference type="Pfam" id="PF03065">
    <property type="entry name" value="Glyco_hydro_57"/>
    <property type="match status" value="1"/>
</dbReference>
<feature type="active site" description="Nucleophile" evidence="3">
    <location>
        <position position="194"/>
    </location>
</feature>
<evidence type="ECO:0000256" key="2">
    <source>
        <dbReference type="ARBA" id="ARBA00023277"/>
    </source>
</evidence>
<dbReference type="Proteomes" id="UP000528322">
    <property type="component" value="Unassembled WGS sequence"/>
</dbReference>
<reference evidence="8 9" key="1">
    <citation type="submission" date="2020-08" db="EMBL/GenBank/DDBJ databases">
        <title>Genomic Encyclopedia of Type Strains, Phase IV (KMG-IV): sequencing the most valuable type-strain genomes for metagenomic binning, comparative biology and taxonomic classification.</title>
        <authorList>
            <person name="Goeker M."/>
        </authorList>
    </citation>
    <scope>NUCLEOTIDE SEQUENCE [LARGE SCALE GENOMIC DNA]</scope>
    <source>
        <strain evidence="8 9">DSM 22071</strain>
    </source>
</reference>
<proteinExistence type="inferred from homology"/>
<dbReference type="CDD" id="cd10792">
    <property type="entry name" value="GH57N_AmyC_like"/>
    <property type="match status" value="1"/>
</dbReference>
<gene>
    <name evidence="8" type="ORF">HNR37_001946</name>
</gene>
<name>A0A7W8DHS7_9BACT</name>
<feature type="active site" description="Proton donor" evidence="3">
    <location>
        <position position="355"/>
    </location>
</feature>
<dbReference type="EC" id="2.4.1.18" evidence="8"/>
<dbReference type="RefSeq" id="WP_183733436.1">
    <property type="nucleotide sequence ID" value="NZ_JACHID010000013.1"/>
</dbReference>
<dbReference type="EMBL" id="JACHID010000013">
    <property type="protein sequence ID" value="MBB5022608.1"/>
    <property type="molecule type" value="Genomic_DNA"/>
</dbReference>
<evidence type="ECO:0000256" key="1">
    <source>
        <dbReference type="ARBA" id="ARBA00006821"/>
    </source>
</evidence>
<dbReference type="AlphaFoldDB" id="A0A7W8DHS7"/>
<feature type="domain" description="Glycoside hydrolase family 57 N-terminal" evidence="6">
    <location>
        <begin position="12"/>
        <end position="329"/>
    </location>
</feature>
<feature type="binding site" evidence="4">
    <location>
        <position position="409"/>
    </location>
    <ligand>
        <name>substrate</name>
    </ligand>
</feature>
<organism evidence="8 9">
    <name type="scientific">Desulfurispira natronophila</name>
    <dbReference type="NCBI Taxonomy" id="682562"/>
    <lineage>
        <taxon>Bacteria</taxon>
        <taxon>Pseudomonadati</taxon>
        <taxon>Chrysiogenota</taxon>
        <taxon>Chrysiogenia</taxon>
        <taxon>Chrysiogenales</taxon>
        <taxon>Chrysiogenaceae</taxon>
        <taxon>Desulfurispira</taxon>
    </lineage>
</organism>
<keyword evidence="9" id="KW-1185">Reference proteome</keyword>
<feature type="binding site" evidence="4">
    <location>
        <position position="246"/>
    </location>
    <ligand>
        <name>substrate</name>
    </ligand>
</feature>
<dbReference type="Pfam" id="PF09210">
    <property type="entry name" value="BE_C"/>
    <property type="match status" value="1"/>
</dbReference>
<dbReference type="InterPro" id="IPR040042">
    <property type="entry name" value="Branching_enz_MT3115-like"/>
</dbReference>
<dbReference type="GO" id="GO:0005576">
    <property type="term" value="C:extracellular region"/>
    <property type="evidence" value="ECO:0007669"/>
    <property type="project" value="TreeGrafter"/>
</dbReference>
<keyword evidence="8" id="KW-0328">Glycosyltransferase</keyword>
<evidence type="ECO:0000259" key="6">
    <source>
        <dbReference type="Pfam" id="PF03065"/>
    </source>
</evidence>
<evidence type="ECO:0000259" key="7">
    <source>
        <dbReference type="Pfam" id="PF09210"/>
    </source>
</evidence>
<dbReference type="GO" id="GO:0003844">
    <property type="term" value="F:1,4-alpha-glucan branching enzyme activity"/>
    <property type="evidence" value="ECO:0007669"/>
    <property type="project" value="UniProtKB-EC"/>
</dbReference>
<sequence>MTSNQTSGYLGLVLHSHLPFVKHPEHERFLEENWLYEAISETYIPFLMMLDQLEQEGVNARVTVSVTPSLSNMLEDPLLNERYEKHMHLMLELLDKEQERTFDDHAMAPVVAFYRDRFQKILDYYIVNLKRCVLNGYRHFQQTGVLEIITCAATHGFLPNLRFTPRSVAAQIELGVRSHTRIFGQTPKGIWLPECAYFEGLEDTLKENGLEYFLVDTHGILFSRPRSIYGNFAPVFTPNGTAVFGRDQESSRQVWSSKEGYPGDFRYREFYRDVGWDLPYNYIKPYINPDGKRIFVGLKYYRITGQGDFKEPYVRQDAMEAAAEHAGNFVDNRIEQVQHLNQVMGKAPLVVCPYDAELFGHWWYEGMDFLYFLFKKMHYDQDSLQVVTLSDYLQQNPEHQVVKPASSTWGDKGYNEVWLNRGNDWIYKYVHDLSIQLSSLARKYRYTTDELQERLLNQMARELLLAESSDWAFLMTTQTAAEYASRRTVLHIENFRRLANMLLDHSVMDMDVLEGLEFKNSIFHQDMDFRIYCP</sequence>
<dbReference type="InterPro" id="IPR028995">
    <property type="entry name" value="Glyco_hydro_57/38_cen_sf"/>
</dbReference>
<evidence type="ECO:0000256" key="5">
    <source>
        <dbReference type="RuleBase" id="RU361196"/>
    </source>
</evidence>
<keyword evidence="8" id="KW-0808">Transferase</keyword>